<feature type="transmembrane region" description="Helical" evidence="1">
    <location>
        <begin position="6"/>
        <end position="24"/>
    </location>
</feature>
<dbReference type="OrthoDB" id="10500696at2759"/>
<keyword evidence="1" id="KW-1133">Transmembrane helix</keyword>
<gene>
    <name evidence="3" type="ORF">AN1_LOCUS4040</name>
    <name evidence="2" type="ORF">C24_LOCUS3921</name>
</gene>
<reference evidence="2 5" key="1">
    <citation type="submission" date="2019-12" db="EMBL/GenBank/DDBJ databases">
        <authorList>
            <person name="Jiao W.-B."/>
            <person name="Schneeberger K."/>
        </authorList>
    </citation>
    <scope>NUCLEOTIDE SEQUENCE [LARGE SCALE GENOMIC DNA]</scope>
    <source>
        <strain evidence="4">cv. An-1</strain>
        <strain evidence="5">cv. C24</strain>
    </source>
</reference>
<proteinExistence type="predicted"/>
<evidence type="ECO:0000313" key="3">
    <source>
        <dbReference type="EMBL" id="VYS48559.1"/>
    </source>
</evidence>
<dbReference type="ExpressionAtlas" id="A0A5S9WN83">
    <property type="expression patterns" value="baseline"/>
</dbReference>
<evidence type="ECO:0000313" key="2">
    <source>
        <dbReference type="EMBL" id="CAA0280902.1"/>
    </source>
</evidence>
<dbReference type="AlphaFoldDB" id="A0A5S9WN83"/>
<feature type="transmembrane region" description="Helical" evidence="1">
    <location>
        <begin position="52"/>
        <end position="74"/>
    </location>
</feature>
<organism evidence="2 5">
    <name type="scientific">Arabidopsis thaliana</name>
    <name type="common">Mouse-ear cress</name>
    <dbReference type="NCBI Taxonomy" id="3702"/>
    <lineage>
        <taxon>Eukaryota</taxon>
        <taxon>Viridiplantae</taxon>
        <taxon>Streptophyta</taxon>
        <taxon>Embryophyta</taxon>
        <taxon>Tracheophyta</taxon>
        <taxon>Spermatophyta</taxon>
        <taxon>Magnoliopsida</taxon>
        <taxon>eudicotyledons</taxon>
        <taxon>Gunneridae</taxon>
        <taxon>Pentapetalae</taxon>
        <taxon>rosids</taxon>
        <taxon>malvids</taxon>
        <taxon>Brassicales</taxon>
        <taxon>Brassicaceae</taxon>
        <taxon>Camelineae</taxon>
        <taxon>Arabidopsis</taxon>
    </lineage>
</organism>
<keyword evidence="1" id="KW-0812">Transmembrane</keyword>
<dbReference type="EMBL" id="CACSHJ010000087">
    <property type="protein sequence ID" value="CAA0280902.1"/>
    <property type="molecule type" value="Genomic_DNA"/>
</dbReference>
<evidence type="ECO:0000313" key="4">
    <source>
        <dbReference type="Proteomes" id="UP000426265"/>
    </source>
</evidence>
<dbReference type="Proteomes" id="UP000434276">
    <property type="component" value="Unassembled WGS sequence"/>
</dbReference>
<keyword evidence="1" id="KW-0472">Membrane</keyword>
<evidence type="ECO:0008006" key="6">
    <source>
        <dbReference type="Google" id="ProtNLM"/>
    </source>
</evidence>
<sequence length="146" mass="16054">MHLFYLFSPVSLGNGFLFSFVCAIRGNMDEDEKSEQTERSSKLKLVIHRSSGAIMTITISVGSRGAIVTITISVGSRGTIVTITISVGSATVSAFWTSQMLLKPLVYATNMEPVVTLGEQPELFTGNKIRQTNDTLFVKPWQVHLR</sequence>
<evidence type="ECO:0000256" key="1">
    <source>
        <dbReference type="SAM" id="Phobius"/>
    </source>
</evidence>
<accession>A0A654EGU5</accession>
<dbReference type="Proteomes" id="UP000426265">
    <property type="component" value="Unassembled WGS sequence"/>
</dbReference>
<accession>A0A5S9WN83</accession>
<name>A0A5S9WN83_ARATH</name>
<protein>
    <recommendedName>
        <fullName evidence="6">Transmembrane protein</fullName>
    </recommendedName>
</protein>
<dbReference type="EMBL" id="CACRSJ010000104">
    <property type="protein sequence ID" value="VYS48559.1"/>
    <property type="molecule type" value="Genomic_DNA"/>
</dbReference>
<evidence type="ECO:0000313" key="5">
    <source>
        <dbReference type="Proteomes" id="UP000434276"/>
    </source>
</evidence>
<feature type="transmembrane region" description="Helical" evidence="1">
    <location>
        <begin position="80"/>
        <end position="102"/>
    </location>
</feature>